<dbReference type="SUPFAM" id="SSF54427">
    <property type="entry name" value="NTF2-like"/>
    <property type="match status" value="1"/>
</dbReference>
<reference evidence="4" key="1">
    <citation type="journal article" date="2019" name="Int. J. Syst. Evol. Microbiol.">
        <title>The Global Catalogue of Microorganisms (GCM) 10K type strain sequencing project: providing services to taxonomists for standard genome sequencing and annotation.</title>
        <authorList>
            <consortium name="The Broad Institute Genomics Platform"/>
            <consortium name="The Broad Institute Genome Sequencing Center for Infectious Disease"/>
            <person name="Wu L."/>
            <person name="Ma J."/>
        </authorList>
    </citation>
    <scope>NUCLEOTIDE SEQUENCE [LARGE SCALE GENOMIC DNA]</scope>
    <source>
        <strain evidence="4">JCM 17687</strain>
    </source>
</reference>
<name>A0ABP9J111_9MICO</name>
<sequence>MTSVFGAAPRGGVTGAGPCPCGSGRPYAGCCGPLLSGDDPAGTAEALMRSRYTAYLLGDVGHLVRTWHPRTRPEDLELDPRTTWTGLTVLRTERGGPGDGDGVVEFVARWREPSARGTDRTGELHEVSRFTRRAGRWVYVDGDLT</sequence>
<comment type="caution">
    <text evidence="3">The sequence shown here is derived from an EMBL/GenBank/DDBJ whole genome shotgun (WGS) entry which is preliminary data.</text>
</comment>
<dbReference type="Pfam" id="PF17775">
    <property type="entry name" value="YchJ_M-like"/>
    <property type="match status" value="1"/>
</dbReference>
<evidence type="ECO:0000259" key="2">
    <source>
        <dbReference type="Pfam" id="PF17775"/>
    </source>
</evidence>
<dbReference type="SUPFAM" id="SSF103642">
    <property type="entry name" value="Sec-C motif"/>
    <property type="match status" value="1"/>
</dbReference>
<evidence type="ECO:0000313" key="4">
    <source>
        <dbReference type="Proteomes" id="UP001500427"/>
    </source>
</evidence>
<dbReference type="PANTHER" id="PTHR33747">
    <property type="entry name" value="UPF0225 PROTEIN SCO1677"/>
    <property type="match status" value="1"/>
</dbReference>
<keyword evidence="4" id="KW-1185">Reference proteome</keyword>
<dbReference type="InterPro" id="IPR032710">
    <property type="entry name" value="NTF2-like_dom_sf"/>
</dbReference>
<accession>A0ABP9J111</accession>
<dbReference type="PANTHER" id="PTHR33747:SF1">
    <property type="entry name" value="ADENYLATE CYCLASE-ASSOCIATED CAP C-TERMINAL DOMAIN-CONTAINING PROTEIN"/>
    <property type="match status" value="1"/>
</dbReference>
<dbReference type="Gene3D" id="3.10.450.50">
    <property type="match status" value="1"/>
</dbReference>
<evidence type="ECO:0000256" key="1">
    <source>
        <dbReference type="HAMAP-Rule" id="MF_00612"/>
    </source>
</evidence>
<dbReference type="InterPro" id="IPR048469">
    <property type="entry name" value="YchJ-like_M"/>
</dbReference>
<dbReference type="HAMAP" id="MF_00612">
    <property type="entry name" value="UPF0225"/>
    <property type="match status" value="1"/>
</dbReference>
<evidence type="ECO:0000313" key="3">
    <source>
        <dbReference type="EMBL" id="GAA5015419.1"/>
    </source>
</evidence>
<gene>
    <name evidence="3" type="ORF">GCM10023258_00140</name>
</gene>
<dbReference type="InterPro" id="IPR023006">
    <property type="entry name" value="YchJ-like"/>
</dbReference>
<dbReference type="RefSeq" id="WP_345505377.1">
    <property type="nucleotide sequence ID" value="NZ_BAABIW010000001.1"/>
</dbReference>
<dbReference type="Proteomes" id="UP001500427">
    <property type="component" value="Unassembled WGS sequence"/>
</dbReference>
<organism evidence="3 4">
    <name type="scientific">Terrabacter aeriphilus</name>
    <dbReference type="NCBI Taxonomy" id="515662"/>
    <lineage>
        <taxon>Bacteria</taxon>
        <taxon>Bacillati</taxon>
        <taxon>Actinomycetota</taxon>
        <taxon>Actinomycetes</taxon>
        <taxon>Micrococcales</taxon>
        <taxon>Intrasporangiaceae</taxon>
        <taxon>Terrabacter</taxon>
    </lineage>
</organism>
<protein>
    <recommendedName>
        <fullName evidence="1">UPF0225 protein GCM10023258_00140</fullName>
    </recommendedName>
</protein>
<feature type="domain" description="YchJ-like middle NTF2-like" evidence="2">
    <location>
        <begin position="43"/>
        <end position="142"/>
    </location>
</feature>
<comment type="similarity">
    <text evidence="1">Belongs to the UPF0225 family.</text>
</comment>
<dbReference type="EMBL" id="BAABIW010000001">
    <property type="protein sequence ID" value="GAA5015419.1"/>
    <property type="molecule type" value="Genomic_DNA"/>
</dbReference>
<proteinExistence type="inferred from homology"/>